<evidence type="ECO:0000259" key="8">
    <source>
        <dbReference type="SMART" id="SM00479"/>
    </source>
</evidence>
<dbReference type="AlphaFoldDB" id="A0A6P7TVG8"/>
<dbReference type="PANTHER" id="PTHR13058:SF19">
    <property type="entry name" value="LD40940P"/>
    <property type="match status" value="1"/>
</dbReference>
<keyword evidence="4" id="KW-0378">Hydrolase</keyword>
<evidence type="ECO:0000256" key="5">
    <source>
        <dbReference type="ARBA" id="ARBA00022839"/>
    </source>
</evidence>
<evidence type="ECO:0000256" key="2">
    <source>
        <dbReference type="ARBA" id="ARBA00022722"/>
    </source>
</evidence>
<dbReference type="KEGG" id="osn:115229578"/>
<name>A0A6P7TVG8_9MOLL</name>
<dbReference type="GO" id="GO:0008296">
    <property type="term" value="F:3'-5'-DNA exonuclease activity"/>
    <property type="evidence" value="ECO:0007669"/>
    <property type="project" value="TreeGrafter"/>
</dbReference>
<dbReference type="InterPro" id="IPR036397">
    <property type="entry name" value="RNaseH_sf"/>
</dbReference>
<feature type="domain" description="Exonuclease" evidence="8">
    <location>
        <begin position="1"/>
        <end position="258"/>
    </location>
</feature>
<gene>
    <name evidence="10" type="primary">LOC115229578</name>
</gene>
<dbReference type="GO" id="GO:0006308">
    <property type="term" value="P:DNA catabolic process"/>
    <property type="evidence" value="ECO:0007669"/>
    <property type="project" value="TreeGrafter"/>
</dbReference>
<keyword evidence="9" id="KW-1185">Reference proteome</keyword>
<dbReference type="Proteomes" id="UP000515154">
    <property type="component" value="Unplaced"/>
</dbReference>
<dbReference type="Gene3D" id="3.30.420.10">
    <property type="entry name" value="Ribonuclease H-like superfamily/Ribonuclease H"/>
    <property type="match status" value="1"/>
</dbReference>
<proteinExistence type="inferred from homology"/>
<accession>A0A6P7TVG8</accession>
<reference evidence="10" key="1">
    <citation type="submission" date="2025-08" db="UniProtKB">
        <authorList>
            <consortium name="RefSeq"/>
        </authorList>
    </citation>
    <scope>IDENTIFICATION</scope>
</reference>
<sequence>MDIESIGLNDFTGKNRITEISFVALSCDSFLHDWEKRTIPRVLNTMTLCFNPGRVIPANVSELTGLYNDELEPIRTFGKLSVDLICDFLNHIGGQSVLIAHNGQRFDFPLLMAKISEINPSAFSSDLLSADTVDIFRALFREKGILDTNDLLRKDSPGDSFSTPKKRALPPHIPTVKPSARPGLLTAGVISGSRRKLDFTLDSSYHPTKQSYMREPSFSLVEIHRRFFGDIPKESHRSMDDCLTLIRCARCVAPHFLTYLHNFTLPINTFIPSIFK</sequence>
<evidence type="ECO:0000256" key="4">
    <source>
        <dbReference type="ARBA" id="ARBA00022801"/>
    </source>
</evidence>
<evidence type="ECO:0000313" key="10">
    <source>
        <dbReference type="RefSeq" id="XP_029655768.1"/>
    </source>
</evidence>
<evidence type="ECO:0000256" key="3">
    <source>
        <dbReference type="ARBA" id="ARBA00022723"/>
    </source>
</evidence>
<dbReference type="GO" id="GO:0005737">
    <property type="term" value="C:cytoplasm"/>
    <property type="evidence" value="ECO:0007669"/>
    <property type="project" value="TreeGrafter"/>
</dbReference>
<dbReference type="PANTHER" id="PTHR13058">
    <property type="entry name" value="THREE PRIME REPAIR EXONUCLEASE 1, 2"/>
    <property type="match status" value="1"/>
</dbReference>
<protein>
    <submittedName>
        <fullName evidence="10">Three prime repair exonuclease 2-like</fullName>
    </submittedName>
</protein>
<keyword evidence="3" id="KW-0479">Metal-binding</keyword>
<comment type="cofactor">
    <cofactor evidence="1">
        <name>Mg(2+)</name>
        <dbReference type="ChEBI" id="CHEBI:18420"/>
    </cofactor>
</comment>
<dbReference type="GO" id="GO:0003676">
    <property type="term" value="F:nucleic acid binding"/>
    <property type="evidence" value="ECO:0007669"/>
    <property type="project" value="InterPro"/>
</dbReference>
<evidence type="ECO:0000256" key="6">
    <source>
        <dbReference type="ARBA" id="ARBA00022842"/>
    </source>
</evidence>
<dbReference type="SMART" id="SM00479">
    <property type="entry name" value="EXOIII"/>
    <property type="match status" value="1"/>
</dbReference>
<evidence type="ECO:0000313" key="9">
    <source>
        <dbReference type="Proteomes" id="UP000515154"/>
    </source>
</evidence>
<keyword evidence="6" id="KW-0460">Magnesium</keyword>
<dbReference type="InterPro" id="IPR013520">
    <property type="entry name" value="Ribonucl_H"/>
</dbReference>
<dbReference type="InterPro" id="IPR040393">
    <property type="entry name" value="TREX1/2"/>
</dbReference>
<dbReference type="GO" id="GO:0046872">
    <property type="term" value="F:metal ion binding"/>
    <property type="evidence" value="ECO:0007669"/>
    <property type="project" value="UniProtKB-KW"/>
</dbReference>
<evidence type="ECO:0000256" key="7">
    <source>
        <dbReference type="ARBA" id="ARBA00025769"/>
    </source>
</evidence>
<dbReference type="InterPro" id="IPR012337">
    <property type="entry name" value="RNaseH-like_sf"/>
</dbReference>
<organism evidence="9 10">
    <name type="scientific">Octopus sinensis</name>
    <name type="common">East Asian common octopus</name>
    <dbReference type="NCBI Taxonomy" id="2607531"/>
    <lineage>
        <taxon>Eukaryota</taxon>
        <taxon>Metazoa</taxon>
        <taxon>Spiralia</taxon>
        <taxon>Lophotrochozoa</taxon>
        <taxon>Mollusca</taxon>
        <taxon>Cephalopoda</taxon>
        <taxon>Coleoidea</taxon>
        <taxon>Octopodiformes</taxon>
        <taxon>Octopoda</taxon>
        <taxon>Incirrata</taxon>
        <taxon>Octopodidae</taxon>
        <taxon>Octopus</taxon>
    </lineage>
</organism>
<comment type="similarity">
    <text evidence="7">Belongs to the exonuclease superfamily. TREX family.</text>
</comment>
<keyword evidence="5" id="KW-0269">Exonuclease</keyword>
<evidence type="ECO:0000256" key="1">
    <source>
        <dbReference type="ARBA" id="ARBA00001946"/>
    </source>
</evidence>
<dbReference type="RefSeq" id="XP_029655768.1">
    <property type="nucleotide sequence ID" value="XM_029799908.1"/>
</dbReference>
<keyword evidence="2" id="KW-0540">Nuclease</keyword>
<dbReference type="SUPFAM" id="SSF53098">
    <property type="entry name" value="Ribonuclease H-like"/>
    <property type="match status" value="1"/>
</dbReference>